<name>A0AAN7CU83_9PEZI</name>
<protein>
    <recommendedName>
        <fullName evidence="3">Fungal N-terminal domain-containing protein</fullName>
    </recommendedName>
</protein>
<organism evidence="1 2">
    <name type="scientific">Corynascus novoguineensis</name>
    <dbReference type="NCBI Taxonomy" id="1126955"/>
    <lineage>
        <taxon>Eukaryota</taxon>
        <taxon>Fungi</taxon>
        <taxon>Dikarya</taxon>
        <taxon>Ascomycota</taxon>
        <taxon>Pezizomycotina</taxon>
        <taxon>Sordariomycetes</taxon>
        <taxon>Sordariomycetidae</taxon>
        <taxon>Sordariales</taxon>
        <taxon>Chaetomiaceae</taxon>
        <taxon>Corynascus</taxon>
    </lineage>
</organism>
<reference evidence="1" key="2">
    <citation type="submission" date="2023-05" db="EMBL/GenBank/DDBJ databases">
        <authorList>
            <consortium name="Lawrence Berkeley National Laboratory"/>
            <person name="Steindorff A."/>
            <person name="Hensen N."/>
            <person name="Bonometti L."/>
            <person name="Westerberg I."/>
            <person name="Brannstrom I.O."/>
            <person name="Guillou S."/>
            <person name="Cros-Aarteil S."/>
            <person name="Calhoun S."/>
            <person name="Haridas S."/>
            <person name="Kuo A."/>
            <person name="Mondo S."/>
            <person name="Pangilinan J."/>
            <person name="Riley R."/>
            <person name="Labutti K."/>
            <person name="Andreopoulos B."/>
            <person name="Lipzen A."/>
            <person name="Chen C."/>
            <person name="Yanf M."/>
            <person name="Daum C."/>
            <person name="Ng V."/>
            <person name="Clum A."/>
            <person name="Ohm R."/>
            <person name="Martin F."/>
            <person name="Silar P."/>
            <person name="Natvig D."/>
            <person name="Lalanne C."/>
            <person name="Gautier V."/>
            <person name="Ament-Velasquez S.L."/>
            <person name="Kruys A."/>
            <person name="Hutchinson M.I."/>
            <person name="Powell A.J."/>
            <person name="Barry K."/>
            <person name="Miller A.N."/>
            <person name="Grigoriev I.V."/>
            <person name="Debuchy R."/>
            <person name="Gladieux P."/>
            <person name="Thoren M.H."/>
            <person name="Johannesson H."/>
        </authorList>
    </citation>
    <scope>NUCLEOTIDE SEQUENCE</scope>
    <source>
        <strain evidence="1">CBS 359.72</strain>
    </source>
</reference>
<evidence type="ECO:0008006" key="3">
    <source>
        <dbReference type="Google" id="ProtNLM"/>
    </source>
</evidence>
<keyword evidence="2" id="KW-1185">Reference proteome</keyword>
<reference evidence="1" key="1">
    <citation type="journal article" date="2023" name="Mol. Phylogenet. Evol.">
        <title>Genome-scale phylogeny and comparative genomics of the fungal order Sordariales.</title>
        <authorList>
            <person name="Hensen N."/>
            <person name="Bonometti L."/>
            <person name="Westerberg I."/>
            <person name="Brannstrom I.O."/>
            <person name="Guillou S."/>
            <person name="Cros-Aarteil S."/>
            <person name="Calhoun S."/>
            <person name="Haridas S."/>
            <person name="Kuo A."/>
            <person name="Mondo S."/>
            <person name="Pangilinan J."/>
            <person name="Riley R."/>
            <person name="LaButti K."/>
            <person name="Andreopoulos B."/>
            <person name="Lipzen A."/>
            <person name="Chen C."/>
            <person name="Yan M."/>
            <person name="Daum C."/>
            <person name="Ng V."/>
            <person name="Clum A."/>
            <person name="Steindorff A."/>
            <person name="Ohm R.A."/>
            <person name="Martin F."/>
            <person name="Silar P."/>
            <person name="Natvig D.O."/>
            <person name="Lalanne C."/>
            <person name="Gautier V."/>
            <person name="Ament-Velasquez S.L."/>
            <person name="Kruys A."/>
            <person name="Hutchinson M.I."/>
            <person name="Powell A.J."/>
            <person name="Barry K."/>
            <person name="Miller A.N."/>
            <person name="Grigoriev I.V."/>
            <person name="Debuchy R."/>
            <person name="Gladieux P."/>
            <person name="Hiltunen Thoren M."/>
            <person name="Johannesson H."/>
        </authorList>
    </citation>
    <scope>NUCLEOTIDE SEQUENCE</scope>
    <source>
        <strain evidence="1">CBS 359.72</strain>
    </source>
</reference>
<evidence type="ECO:0000313" key="2">
    <source>
        <dbReference type="Proteomes" id="UP001303647"/>
    </source>
</evidence>
<comment type="caution">
    <text evidence="1">The sequence shown here is derived from an EMBL/GenBank/DDBJ whole genome shotgun (WGS) entry which is preliminary data.</text>
</comment>
<proteinExistence type="predicted"/>
<gene>
    <name evidence="1" type="ORF">C7999DRAFT_41321</name>
</gene>
<evidence type="ECO:0000313" key="1">
    <source>
        <dbReference type="EMBL" id="KAK4247357.1"/>
    </source>
</evidence>
<dbReference type="AlphaFoldDB" id="A0AAN7CU83"/>
<dbReference type="Proteomes" id="UP001303647">
    <property type="component" value="Unassembled WGS sequence"/>
</dbReference>
<sequence>MADPLSISGLAAGLVSLGLQVSGGITQYFDALECRDQDLSSARQLNDALQKTLRVIETHVAQLKSGHHAATAAVQTCLDSCKTDLQALQRLVAELAGPDQVVAGRVSKIKSRSQKLLYPFSRPKLQQLEAKLRNANATLQLAMQTLEL</sequence>
<accession>A0AAN7CU83</accession>
<dbReference type="EMBL" id="MU857655">
    <property type="protein sequence ID" value="KAK4247357.1"/>
    <property type="molecule type" value="Genomic_DNA"/>
</dbReference>